<sequence length="138" mass="14967">MNKILICLYAIISAVMPLASYSSNGGSWSEQATGGTVSIGNQLLISRTIHSPANIPKPSWSRTISWKVDLLSPPPSGLMITLCSQDGCVSLPSLSGQIRPVGRIPAYGNFYFIYTVKHNGQLLPPLTVINNKLTINYY</sequence>
<feature type="chain" id="PRO_5028004243" evidence="1">
    <location>
        <begin position="23"/>
        <end position="138"/>
    </location>
</feature>
<keyword evidence="1" id="KW-0732">Signal</keyword>
<gene>
    <name evidence="2" type="ORF">G8S59_004030</name>
</gene>
<dbReference type="Pfam" id="PF06366">
    <property type="entry name" value="FlhE"/>
    <property type="match status" value="1"/>
</dbReference>
<dbReference type="AlphaFoldDB" id="A0A757C8D9"/>
<keyword evidence="2" id="KW-0282">Flagellum</keyword>
<dbReference type="EMBL" id="DAAXCJ010000012">
    <property type="protein sequence ID" value="HAG0390734.1"/>
    <property type="molecule type" value="Genomic_DNA"/>
</dbReference>
<comment type="caution">
    <text evidence="2">The sequence shown here is derived from an EMBL/GenBank/DDBJ whole genome shotgun (WGS) entry which is preliminary data.</text>
</comment>
<protein>
    <submittedName>
        <fullName evidence="2">Flagellar protein FlhE</fullName>
    </submittedName>
</protein>
<name>A0A757C8D9_SALER</name>
<evidence type="ECO:0000313" key="2">
    <source>
        <dbReference type="EMBL" id="HAG0390734.1"/>
    </source>
</evidence>
<keyword evidence="2" id="KW-0966">Cell projection</keyword>
<dbReference type="InterPro" id="IPR009420">
    <property type="entry name" value="FlhE"/>
</dbReference>
<organism evidence="2">
    <name type="scientific">Salmonella enterica</name>
    <name type="common">Salmonella choleraesuis</name>
    <dbReference type="NCBI Taxonomy" id="28901"/>
    <lineage>
        <taxon>Bacteria</taxon>
        <taxon>Pseudomonadati</taxon>
        <taxon>Pseudomonadota</taxon>
        <taxon>Gammaproteobacteria</taxon>
        <taxon>Enterobacterales</taxon>
        <taxon>Enterobacteriaceae</taxon>
        <taxon>Salmonella</taxon>
    </lineage>
</organism>
<evidence type="ECO:0000256" key="1">
    <source>
        <dbReference type="SAM" id="SignalP"/>
    </source>
</evidence>
<feature type="signal peptide" evidence="1">
    <location>
        <begin position="1"/>
        <end position="22"/>
    </location>
</feature>
<proteinExistence type="predicted"/>
<keyword evidence="2" id="KW-0969">Cilium</keyword>
<reference evidence="2" key="1">
    <citation type="journal article" date="2018" name="Genome Biol.">
        <title>SKESA: strategic k-mer extension for scrupulous assemblies.</title>
        <authorList>
            <person name="Souvorov A."/>
            <person name="Agarwala R."/>
            <person name="Lipman D.J."/>
        </authorList>
    </citation>
    <scope>NUCLEOTIDE SEQUENCE</scope>
    <source>
        <strain evidence="2">MA.CK_97/00011857</strain>
    </source>
</reference>
<accession>A0A757C8D9</accession>
<reference evidence="2" key="2">
    <citation type="submission" date="2020-02" db="EMBL/GenBank/DDBJ databases">
        <authorList>
            <consortium name="NCBI Pathogen Detection Project"/>
        </authorList>
    </citation>
    <scope>NUCLEOTIDE SEQUENCE</scope>
    <source>
        <strain evidence="2">MA.CK_97/00011857</strain>
    </source>
</reference>